<evidence type="ECO:0000256" key="6">
    <source>
        <dbReference type="ARBA" id="ARBA00022737"/>
    </source>
</evidence>
<feature type="signal peptide" evidence="16">
    <location>
        <begin position="1"/>
        <end position="22"/>
    </location>
</feature>
<dbReference type="GO" id="GO:0005886">
    <property type="term" value="C:plasma membrane"/>
    <property type="evidence" value="ECO:0007669"/>
    <property type="project" value="UniProtKB-SubCell"/>
</dbReference>
<dbReference type="SUPFAM" id="SSF81321">
    <property type="entry name" value="Family A G protein-coupled receptor-like"/>
    <property type="match status" value="1"/>
</dbReference>
<feature type="disulfide bond" evidence="14">
    <location>
        <begin position="504"/>
        <end position="516"/>
    </location>
</feature>
<keyword evidence="7 15" id="KW-1133">Transmembrane helix</keyword>
<dbReference type="InterPro" id="IPR000276">
    <property type="entry name" value="GPCR_Rhodpsn"/>
</dbReference>
<keyword evidence="11 18" id="KW-0675">Receptor</keyword>
<dbReference type="Gene3D" id="4.10.400.10">
    <property type="entry name" value="Low-density Lipoprotein Receptor"/>
    <property type="match status" value="11"/>
</dbReference>
<dbReference type="Pfam" id="PF00001">
    <property type="entry name" value="7tm_1"/>
    <property type="match status" value="1"/>
</dbReference>
<dbReference type="InterPro" id="IPR017452">
    <property type="entry name" value="GPCR_Rhodpsn_7TM"/>
</dbReference>
<proteinExistence type="inferred from homology"/>
<feature type="disulfide bond" evidence="14">
    <location>
        <begin position="400"/>
        <end position="415"/>
    </location>
</feature>
<evidence type="ECO:0000256" key="5">
    <source>
        <dbReference type="ARBA" id="ARBA00022692"/>
    </source>
</evidence>
<dbReference type="PANTHER" id="PTHR24372:SF77">
    <property type="entry name" value="G-PROTEIN COUPLED RECEPTORS FAMILY 1 PROFILE DOMAIN-CONTAINING PROTEIN"/>
    <property type="match status" value="1"/>
</dbReference>
<keyword evidence="16" id="KW-0732">Signal</keyword>
<name>A0A2S2NDI3_SCHGA</name>
<comment type="similarity">
    <text evidence="2">Belongs to the G-protein coupled receptor 1 family.</text>
</comment>
<dbReference type="CDD" id="cd00112">
    <property type="entry name" value="LDLa"/>
    <property type="match status" value="9"/>
</dbReference>
<dbReference type="InterPro" id="IPR001611">
    <property type="entry name" value="Leu-rich_rpt"/>
</dbReference>
<evidence type="ECO:0000256" key="12">
    <source>
        <dbReference type="ARBA" id="ARBA00023180"/>
    </source>
</evidence>
<evidence type="ECO:0000256" key="9">
    <source>
        <dbReference type="ARBA" id="ARBA00023136"/>
    </source>
</evidence>
<feature type="disulfide bond" evidence="14">
    <location>
        <begin position="461"/>
        <end position="473"/>
    </location>
</feature>
<dbReference type="GO" id="GO:0009755">
    <property type="term" value="P:hormone-mediated signaling pathway"/>
    <property type="evidence" value="ECO:0007669"/>
    <property type="project" value="TreeGrafter"/>
</dbReference>
<evidence type="ECO:0000256" key="10">
    <source>
        <dbReference type="ARBA" id="ARBA00023157"/>
    </source>
</evidence>
<feature type="domain" description="G-protein coupled receptors family 1 profile" evidence="17">
    <location>
        <begin position="798"/>
        <end position="1057"/>
    </location>
</feature>
<feature type="disulfide bond" evidence="14">
    <location>
        <begin position="388"/>
        <end position="406"/>
    </location>
</feature>
<dbReference type="GO" id="GO:0008528">
    <property type="term" value="F:G protein-coupled peptide receptor activity"/>
    <property type="evidence" value="ECO:0007669"/>
    <property type="project" value="TreeGrafter"/>
</dbReference>
<feature type="disulfide bond" evidence="14">
    <location>
        <begin position="239"/>
        <end position="251"/>
    </location>
</feature>
<feature type="disulfide bond" evidence="14">
    <location>
        <begin position="133"/>
        <end position="151"/>
    </location>
</feature>
<dbReference type="FunFam" id="4.10.400.10:FF:000065">
    <property type="entry name" value="Transmembrane protease serine 7"/>
    <property type="match status" value="1"/>
</dbReference>
<dbReference type="SMART" id="SM00369">
    <property type="entry name" value="LRR_TYP"/>
    <property type="match status" value="6"/>
</dbReference>
<evidence type="ECO:0000259" key="17">
    <source>
        <dbReference type="PROSITE" id="PS50262"/>
    </source>
</evidence>
<dbReference type="InterPro" id="IPR003591">
    <property type="entry name" value="Leu-rich_rpt_typical-subtyp"/>
</dbReference>
<dbReference type="Gene3D" id="1.20.1070.10">
    <property type="entry name" value="Rhodopsin 7-helix transmembrane proteins"/>
    <property type="match status" value="1"/>
</dbReference>
<keyword evidence="8" id="KW-0297">G-protein coupled receptor</keyword>
<keyword evidence="6" id="KW-0677">Repeat</keyword>
<gene>
    <name evidence="18" type="primary">GR101_2</name>
    <name evidence="18" type="ORF">g.74896</name>
</gene>
<evidence type="ECO:0000256" key="4">
    <source>
        <dbReference type="ARBA" id="ARBA00022614"/>
    </source>
</evidence>
<evidence type="ECO:0000256" key="1">
    <source>
        <dbReference type="ARBA" id="ARBA00004651"/>
    </source>
</evidence>
<dbReference type="InterPro" id="IPR023415">
    <property type="entry name" value="LDLR_class-A_CS"/>
</dbReference>
<dbReference type="Pfam" id="PF13855">
    <property type="entry name" value="LRR_8"/>
    <property type="match status" value="2"/>
</dbReference>
<evidence type="ECO:0000256" key="2">
    <source>
        <dbReference type="ARBA" id="ARBA00010663"/>
    </source>
</evidence>
<dbReference type="PROSITE" id="PS50068">
    <property type="entry name" value="LDLRA_2"/>
    <property type="match status" value="10"/>
</dbReference>
<feature type="transmembrane region" description="Helical" evidence="15">
    <location>
        <begin position="874"/>
        <end position="894"/>
    </location>
</feature>
<dbReference type="InterPro" id="IPR036055">
    <property type="entry name" value="LDL_receptor-like_sf"/>
</dbReference>
<accession>A0A2S2NDI3</accession>
<dbReference type="SUPFAM" id="SSF57424">
    <property type="entry name" value="LDL receptor-like module"/>
    <property type="match status" value="8"/>
</dbReference>
<feature type="disulfide bond" evidence="14">
    <location>
        <begin position="172"/>
        <end position="190"/>
    </location>
</feature>
<feature type="transmembrane region" description="Helical" evidence="15">
    <location>
        <begin position="956"/>
        <end position="981"/>
    </location>
</feature>
<dbReference type="PROSITE" id="PS51450">
    <property type="entry name" value="LRR"/>
    <property type="match status" value="4"/>
</dbReference>
<dbReference type="SMART" id="SM00365">
    <property type="entry name" value="LRR_SD22"/>
    <property type="match status" value="3"/>
</dbReference>
<feature type="disulfide bond" evidence="14">
    <location>
        <begin position="165"/>
        <end position="177"/>
    </location>
</feature>
<organism evidence="18">
    <name type="scientific">Schizaphis graminum</name>
    <name type="common">Green bug aphid</name>
    <dbReference type="NCBI Taxonomy" id="13262"/>
    <lineage>
        <taxon>Eukaryota</taxon>
        <taxon>Metazoa</taxon>
        <taxon>Ecdysozoa</taxon>
        <taxon>Arthropoda</taxon>
        <taxon>Hexapoda</taxon>
        <taxon>Insecta</taxon>
        <taxon>Pterygota</taxon>
        <taxon>Neoptera</taxon>
        <taxon>Paraneoptera</taxon>
        <taxon>Hemiptera</taxon>
        <taxon>Sternorrhyncha</taxon>
        <taxon>Aphidomorpha</taxon>
        <taxon>Aphidoidea</taxon>
        <taxon>Aphididae</taxon>
        <taxon>Aphidini</taxon>
        <taxon>Schizaphis</taxon>
    </lineage>
</organism>
<comment type="subcellular location">
    <subcellularLocation>
        <location evidence="1">Cell membrane</location>
        <topology evidence="1">Multi-pass membrane protein</topology>
    </subcellularLocation>
</comment>
<evidence type="ECO:0000256" key="7">
    <source>
        <dbReference type="ARBA" id="ARBA00022989"/>
    </source>
</evidence>
<keyword evidence="3" id="KW-1003">Cell membrane</keyword>
<keyword evidence="4" id="KW-0433">Leucine-rich repeat</keyword>
<evidence type="ECO:0000256" key="11">
    <source>
        <dbReference type="ARBA" id="ARBA00023170"/>
    </source>
</evidence>
<dbReference type="SMART" id="SM00192">
    <property type="entry name" value="LDLa"/>
    <property type="match status" value="12"/>
</dbReference>
<dbReference type="InterPro" id="IPR032675">
    <property type="entry name" value="LRR_dom_sf"/>
</dbReference>
<evidence type="ECO:0000256" key="14">
    <source>
        <dbReference type="PROSITE-ProRule" id="PRU00124"/>
    </source>
</evidence>
<dbReference type="EMBL" id="GGMR01002559">
    <property type="protein sequence ID" value="MBY15178.1"/>
    <property type="molecule type" value="Transcribed_RNA"/>
</dbReference>
<dbReference type="Pfam" id="PF00057">
    <property type="entry name" value="Ldl_recept_a"/>
    <property type="match status" value="6"/>
</dbReference>
<dbReference type="GO" id="GO:0007189">
    <property type="term" value="P:adenylate cyclase-activating G protein-coupled receptor signaling pathway"/>
    <property type="evidence" value="ECO:0007669"/>
    <property type="project" value="TreeGrafter"/>
</dbReference>
<feature type="chain" id="PRO_5015571222" evidence="16">
    <location>
        <begin position="23"/>
        <end position="1139"/>
    </location>
</feature>
<feature type="transmembrane region" description="Helical" evidence="15">
    <location>
        <begin position="906"/>
        <end position="928"/>
    </location>
</feature>
<reference evidence="18" key="1">
    <citation type="submission" date="2018-04" db="EMBL/GenBank/DDBJ databases">
        <title>Transcriptome of Schizaphis graminum biotype I.</title>
        <authorList>
            <person name="Scully E.D."/>
            <person name="Geib S.M."/>
            <person name="Palmer N.A."/>
            <person name="Koch K."/>
            <person name="Bradshaw J."/>
            <person name="Heng-Moss T."/>
            <person name="Sarath G."/>
        </authorList>
    </citation>
    <scope>NUCLEOTIDE SEQUENCE</scope>
</reference>
<keyword evidence="13" id="KW-0807">Transducer</keyword>
<feature type="transmembrane region" description="Helical" evidence="15">
    <location>
        <begin position="782"/>
        <end position="805"/>
    </location>
</feature>
<evidence type="ECO:0000256" key="13">
    <source>
        <dbReference type="ARBA" id="ARBA00023224"/>
    </source>
</evidence>
<feature type="transmembrane region" description="Helical" evidence="15">
    <location>
        <begin position="817"/>
        <end position="844"/>
    </location>
</feature>
<feature type="disulfide bond" evidence="14">
    <location>
        <begin position="57"/>
        <end position="75"/>
    </location>
</feature>
<feature type="disulfide bond" evidence="14">
    <location>
        <begin position="348"/>
        <end position="366"/>
    </location>
</feature>
<feature type="disulfide bond" evidence="14">
    <location>
        <begin position="511"/>
        <end position="529"/>
    </location>
</feature>
<feature type="disulfide bond" evidence="14">
    <location>
        <begin position="145"/>
        <end position="160"/>
    </location>
</feature>
<feature type="disulfide bond" evidence="14">
    <location>
        <begin position="184"/>
        <end position="199"/>
    </location>
</feature>
<keyword evidence="12" id="KW-0325">Glycoprotein</keyword>
<dbReference type="SUPFAM" id="SSF52058">
    <property type="entry name" value="L domain-like"/>
    <property type="match status" value="1"/>
</dbReference>
<sequence>MSCFNFSLLILLLLIKFDVGDAQTDKKNNSTIAPTLCNQCLESDLCQSNSTLDIYHCDETYCIPKSLVCNGIPDCLRAQDEAVSECGCLQNEYRCMNKCIELVKRCDKIADCDEGEDEIDCKTHVCPTTHFKCANYFCIPTDKTCDFKDDCGDGSDELQCKHRECWHGEFKCKNSECIRPGYLCDGEVNCVDGSDEENCETSDFIKCGGSHLVHSTFWCDGWPECIDNHADELLCNITCSENKFQCPNGRCINDANVCDGHCDCLQSIDGNCADEMNCTAFYSKTDDVIVCTTGSTLSCWVPEGNPSRCIRQKYICDGQNDCFNGLSISDEFGCDKSNLHLNDEFFKCKDGRWLPLKHRCNFKAECLDGEDETDCEVSLPCDQDQFRCASGECVKFENRCDGYTDCWDKSDEIGCSTVPCPSENWLRCEIGKQCVPMEKWCDYRVDCMDGSDEKNCDYRLCKADEFQCDSGQCIPLEYKCKKYREELMGCVDKSHLRNCVDSKCDENEFKCHRGPCIHQSMVCDGQLDCDLTWDDEDNNCYFMCSNIASDCQCQDVHINCTGHGLVQFPYDVEKEITFFHLGGNNFSEGLHENIFQHLDRLVYLDLMNNSIKHLEPFLFSTLWRLKTLNLQNNKITNLRNCSFMGLGQLTGLHLQGNNIYKLSSMAFQGLSSLITLDLSNQNITDIESEAFVGLRSLKSLDLSDNSLTHIRDGTFRGMPQVVFLNLKNNQLKVIDKNVFFTMPLLETLFTDEFRFCCLARYVKQCEPLPDEFSSCEDLMSNIVLRVCIWILAVVAITANLLVIVFRAKYKHTNQVHSFLIVNLALGDFLMGSYLLVIAVVDWYYRGVYFIHDSDWRRSSMCNVAGFISTFSSELSVFTLTVITLERLLVIIFPFKVRRLEMDFTRILMAVCWLLAIIISAIPLFNIHYFRNFYGRSGVCLALHITPDKPNGWEYSVFIFLFVNLGSLLLISGSYLWMFFVAKMTHRATETLIRHRSLSESAMAWRMSLLVATDAACWVPIIGLGLWSLAGFTVHPQVFAWVAVFVLPLNAAVNPVLYTLSAVPIIRRTVVSNRRAVSLRRSVTNDPNRTMSTTMVPPSVQYNGDKVTFSLITKIPLRGPEIVETEMTTNGRSITFGKMI</sequence>
<evidence type="ECO:0000256" key="8">
    <source>
        <dbReference type="ARBA" id="ARBA00023040"/>
    </source>
</evidence>
<dbReference type="PANTHER" id="PTHR24372">
    <property type="entry name" value="GLYCOPROTEIN HORMONE RECEPTOR"/>
    <property type="match status" value="1"/>
</dbReference>
<evidence type="ECO:0000256" key="3">
    <source>
        <dbReference type="ARBA" id="ARBA00022475"/>
    </source>
</evidence>
<feature type="disulfide bond" evidence="14">
    <location>
        <begin position="106"/>
        <end position="121"/>
    </location>
</feature>
<dbReference type="InterPro" id="IPR002172">
    <property type="entry name" value="LDrepeatLR_classA_rpt"/>
</dbReference>
<feature type="disulfide bond" evidence="14">
    <location>
        <begin position="441"/>
        <end position="456"/>
    </location>
</feature>
<evidence type="ECO:0000313" key="18">
    <source>
        <dbReference type="EMBL" id="MBY15178.1"/>
    </source>
</evidence>
<keyword evidence="5 15" id="KW-0812">Transmembrane</keyword>
<feature type="transmembrane region" description="Helical" evidence="15">
    <location>
        <begin position="1002"/>
        <end position="1026"/>
    </location>
</feature>
<comment type="caution">
    <text evidence="14">Lacks conserved residue(s) required for the propagation of feature annotation.</text>
</comment>
<feature type="disulfide bond" evidence="14">
    <location>
        <begin position="360"/>
        <end position="375"/>
    </location>
</feature>
<dbReference type="AlphaFoldDB" id="A0A2S2NDI3"/>
<dbReference type="CDD" id="cd15137">
    <property type="entry name" value="7tmA_Relaxin_R"/>
    <property type="match status" value="1"/>
</dbReference>
<dbReference type="PROSITE" id="PS50262">
    <property type="entry name" value="G_PROTEIN_RECEP_F1_2"/>
    <property type="match status" value="1"/>
</dbReference>
<dbReference type="PROSITE" id="PS01209">
    <property type="entry name" value="LDLRA_1"/>
    <property type="match status" value="2"/>
</dbReference>
<dbReference type="PRINTS" id="PR00261">
    <property type="entry name" value="LDLRECEPTOR"/>
</dbReference>
<evidence type="ECO:0000256" key="15">
    <source>
        <dbReference type="SAM" id="Phobius"/>
    </source>
</evidence>
<feature type="disulfide bond" evidence="14">
    <location>
        <begin position="246"/>
        <end position="264"/>
    </location>
</feature>
<feature type="disulfide bond" evidence="14">
    <location>
        <begin position="126"/>
        <end position="138"/>
    </location>
</feature>
<keyword evidence="10 14" id="KW-1015">Disulfide bond</keyword>
<keyword evidence="9 15" id="KW-0472">Membrane</keyword>
<feature type="transmembrane region" description="Helical" evidence="15">
    <location>
        <begin position="1038"/>
        <end position="1065"/>
    </location>
</feature>
<protein>
    <submittedName>
        <fullName evidence="18">G-protein coupled receptor</fullName>
    </submittedName>
</protein>
<dbReference type="Gene3D" id="3.80.10.10">
    <property type="entry name" value="Ribonuclease Inhibitor"/>
    <property type="match status" value="2"/>
</dbReference>
<evidence type="ECO:0000256" key="16">
    <source>
        <dbReference type="SAM" id="SignalP"/>
    </source>
</evidence>
<feature type="disulfide bond" evidence="14">
    <location>
        <begin position="381"/>
        <end position="393"/>
    </location>
</feature>